<sequence>MAKPKNRGSGALKQEQGKKVGGGAGKKKAYRSRYYDSTYAEKKLKRLLRSNGPKAALEWAEAHQKDHSAMWALDRLSKSEGPSDNSDATKIGRLATEAMQ</sequence>
<feature type="region of interest" description="Disordered" evidence="1">
    <location>
        <begin position="1"/>
        <end position="28"/>
    </location>
</feature>
<protein>
    <submittedName>
        <fullName evidence="2">Uncharacterized protein</fullName>
    </submittedName>
</protein>
<proteinExistence type="predicted"/>
<dbReference type="Proteomes" id="UP000177690">
    <property type="component" value="Unassembled WGS sequence"/>
</dbReference>
<comment type="caution">
    <text evidence="2">The sequence shown here is derived from an EMBL/GenBank/DDBJ whole genome shotgun (WGS) entry which is preliminary data.</text>
</comment>
<gene>
    <name evidence="2" type="ORF">A3I24_01520</name>
</gene>
<evidence type="ECO:0000313" key="2">
    <source>
        <dbReference type="EMBL" id="OGY67834.1"/>
    </source>
</evidence>
<reference evidence="2 3" key="1">
    <citation type="journal article" date="2016" name="Nat. Commun.">
        <title>Thousands of microbial genomes shed light on interconnected biogeochemical processes in an aquifer system.</title>
        <authorList>
            <person name="Anantharaman K."/>
            <person name="Brown C.T."/>
            <person name="Hug L.A."/>
            <person name="Sharon I."/>
            <person name="Castelle C.J."/>
            <person name="Probst A.J."/>
            <person name="Thomas B.C."/>
            <person name="Singh A."/>
            <person name="Wilkins M.J."/>
            <person name="Karaoz U."/>
            <person name="Brodie E.L."/>
            <person name="Williams K.H."/>
            <person name="Hubbard S.S."/>
            <person name="Banfield J.F."/>
        </authorList>
    </citation>
    <scope>NUCLEOTIDE SEQUENCE [LARGE SCALE GENOMIC DNA]</scope>
</reference>
<feature type="region of interest" description="Disordered" evidence="1">
    <location>
        <begin position="77"/>
        <end position="100"/>
    </location>
</feature>
<dbReference type="EMBL" id="MHJL01000015">
    <property type="protein sequence ID" value="OGY67834.1"/>
    <property type="molecule type" value="Genomic_DNA"/>
</dbReference>
<dbReference type="AlphaFoldDB" id="A0A1G1ZTE6"/>
<accession>A0A1G1ZTE6</accession>
<organism evidence="2 3">
    <name type="scientific">Candidatus Harrisonbacteria bacterium RIFCSPLOWO2_02_FULL_41_13b</name>
    <dbReference type="NCBI Taxonomy" id="1798409"/>
    <lineage>
        <taxon>Bacteria</taxon>
        <taxon>Candidatus Harrisoniibacteriota</taxon>
    </lineage>
</organism>
<evidence type="ECO:0000256" key="1">
    <source>
        <dbReference type="SAM" id="MobiDB-lite"/>
    </source>
</evidence>
<evidence type="ECO:0000313" key="3">
    <source>
        <dbReference type="Proteomes" id="UP000177690"/>
    </source>
</evidence>
<name>A0A1G1ZTE6_9BACT</name>